<dbReference type="SUPFAM" id="SSF56112">
    <property type="entry name" value="Protein kinase-like (PK-like)"/>
    <property type="match status" value="1"/>
</dbReference>
<protein>
    <submittedName>
        <fullName evidence="6">Pkinase-domain-containing protein</fullName>
    </submittedName>
</protein>
<dbReference type="GO" id="GO:0005524">
    <property type="term" value="F:ATP binding"/>
    <property type="evidence" value="ECO:0007669"/>
    <property type="project" value="UniProtKB-UniRule"/>
</dbReference>
<name>A0A165JIK1_9BASI</name>
<feature type="compositionally biased region" description="Basic and acidic residues" evidence="4">
    <location>
        <begin position="409"/>
        <end position="424"/>
    </location>
</feature>
<dbReference type="Gene3D" id="3.30.200.20">
    <property type="entry name" value="Phosphorylase Kinase, domain 1"/>
    <property type="match status" value="1"/>
</dbReference>
<keyword evidence="2 3" id="KW-0067">ATP-binding</keyword>
<dbReference type="FunFam" id="1.10.510.10:FF:000571">
    <property type="entry name" value="Maternal embryonic leucine zipper kinase"/>
    <property type="match status" value="1"/>
</dbReference>
<dbReference type="OrthoDB" id="40902at2759"/>
<evidence type="ECO:0000256" key="4">
    <source>
        <dbReference type="SAM" id="MobiDB-lite"/>
    </source>
</evidence>
<evidence type="ECO:0000256" key="1">
    <source>
        <dbReference type="ARBA" id="ARBA00022741"/>
    </source>
</evidence>
<gene>
    <name evidence="6" type="ORF">CALCODRAFT_490810</name>
</gene>
<dbReference type="InParanoid" id="A0A165JIK1"/>
<dbReference type="Proteomes" id="UP000076842">
    <property type="component" value="Unassembled WGS sequence"/>
</dbReference>
<dbReference type="PANTHER" id="PTHR24347">
    <property type="entry name" value="SERINE/THREONINE-PROTEIN KINASE"/>
    <property type="match status" value="1"/>
</dbReference>
<feature type="region of interest" description="Disordered" evidence="4">
    <location>
        <begin position="409"/>
        <end position="545"/>
    </location>
</feature>
<dbReference type="InterPro" id="IPR008271">
    <property type="entry name" value="Ser/Thr_kinase_AS"/>
</dbReference>
<keyword evidence="1 3" id="KW-0547">Nucleotide-binding</keyword>
<dbReference type="CDD" id="cd05117">
    <property type="entry name" value="STKc_CAMK"/>
    <property type="match status" value="1"/>
</dbReference>
<proteinExistence type="predicted"/>
<feature type="compositionally biased region" description="Basic and acidic residues" evidence="4">
    <location>
        <begin position="440"/>
        <end position="451"/>
    </location>
</feature>
<dbReference type="PROSITE" id="PS50011">
    <property type="entry name" value="PROTEIN_KINASE_DOM"/>
    <property type="match status" value="1"/>
</dbReference>
<dbReference type="InterPro" id="IPR000719">
    <property type="entry name" value="Prot_kinase_dom"/>
</dbReference>
<dbReference type="SMART" id="SM00220">
    <property type="entry name" value="S_TKc"/>
    <property type="match status" value="1"/>
</dbReference>
<sequence length="545" mass="60163">MPSFADLRESLLPQPASFAKKKQYHIHSLLGRGTFGKVLRATWIAREPHIDVALKVINKKKVKGNEEIVFSEMKVLEGLDHPNIVKFYEWFESREKYYLSFELAQGGELFQRIVERGKFTEDDAVHLISTICDAVAYLHAHDIVHRDLKPENILYRTPTADSDIVIVDFGIATHLDTPGQELHSLAGSYGYVAPEVLTDKGHGKPVDVWSIGVITYVLLCGYAPFQNPDEEEMIDRTVHADVRFHDQYWKNVSDEAKDFIKSILVVDPHKRPTANEVMQHPWIKHHTPGTKDHDLPGLRDFNAKQKWKQAFNTVKAQNRMASFSRNKDLGSASTGSSGGWASATTSFSYVDSDDDDASTFSHRTGDTQRAKENLAKLRAAHEKDPGAAPVPAPGEQGGLLEVPRLAMNRAERDKDQPSPKDKAADQMSAIEEAVASPNSTKHDGEMKRKSLDGAQPPTAPIRNGEAQAAAVPETPIVHSGPTVKLSHPVVDPGAPTADEHDIPSDDDDDGTSSMPGSFHRPPVSRGPSGEEGVLRKTMEALRLGR</sequence>
<accession>A0A165JIK1</accession>
<evidence type="ECO:0000313" key="6">
    <source>
        <dbReference type="EMBL" id="KZT61883.1"/>
    </source>
</evidence>
<reference evidence="6 7" key="1">
    <citation type="journal article" date="2016" name="Mol. Biol. Evol.">
        <title>Comparative Genomics of Early-Diverging Mushroom-Forming Fungi Provides Insights into the Origins of Lignocellulose Decay Capabilities.</title>
        <authorList>
            <person name="Nagy L.G."/>
            <person name="Riley R."/>
            <person name="Tritt A."/>
            <person name="Adam C."/>
            <person name="Daum C."/>
            <person name="Floudas D."/>
            <person name="Sun H."/>
            <person name="Yadav J.S."/>
            <person name="Pangilinan J."/>
            <person name="Larsson K.H."/>
            <person name="Matsuura K."/>
            <person name="Barry K."/>
            <person name="Labutti K."/>
            <person name="Kuo R."/>
            <person name="Ohm R.A."/>
            <person name="Bhattacharya S.S."/>
            <person name="Shirouzu T."/>
            <person name="Yoshinaga Y."/>
            <person name="Martin F.M."/>
            <person name="Grigoriev I.V."/>
            <person name="Hibbett D.S."/>
        </authorList>
    </citation>
    <scope>NUCLEOTIDE SEQUENCE [LARGE SCALE GENOMIC DNA]</scope>
    <source>
        <strain evidence="6 7">HHB12733</strain>
    </source>
</reference>
<evidence type="ECO:0000313" key="7">
    <source>
        <dbReference type="Proteomes" id="UP000076842"/>
    </source>
</evidence>
<dbReference type="InterPro" id="IPR011009">
    <property type="entry name" value="Kinase-like_dom_sf"/>
</dbReference>
<dbReference type="PROSITE" id="PS00108">
    <property type="entry name" value="PROTEIN_KINASE_ST"/>
    <property type="match status" value="1"/>
</dbReference>
<keyword evidence="6" id="KW-0418">Kinase</keyword>
<feature type="region of interest" description="Disordered" evidence="4">
    <location>
        <begin position="379"/>
        <end position="398"/>
    </location>
</feature>
<feature type="domain" description="Protein kinase" evidence="5">
    <location>
        <begin position="24"/>
        <end position="283"/>
    </location>
</feature>
<evidence type="ECO:0000259" key="5">
    <source>
        <dbReference type="PROSITE" id="PS50011"/>
    </source>
</evidence>
<dbReference type="Gene3D" id="1.10.510.10">
    <property type="entry name" value="Transferase(Phosphotransferase) domain 1"/>
    <property type="match status" value="1"/>
</dbReference>
<keyword evidence="7" id="KW-1185">Reference proteome</keyword>
<keyword evidence="6" id="KW-0808">Transferase</keyword>
<dbReference type="InterPro" id="IPR017441">
    <property type="entry name" value="Protein_kinase_ATP_BS"/>
</dbReference>
<organism evidence="6 7">
    <name type="scientific">Calocera cornea HHB12733</name>
    <dbReference type="NCBI Taxonomy" id="1353952"/>
    <lineage>
        <taxon>Eukaryota</taxon>
        <taxon>Fungi</taxon>
        <taxon>Dikarya</taxon>
        <taxon>Basidiomycota</taxon>
        <taxon>Agaricomycotina</taxon>
        <taxon>Dacrymycetes</taxon>
        <taxon>Dacrymycetales</taxon>
        <taxon>Dacrymycetaceae</taxon>
        <taxon>Calocera</taxon>
    </lineage>
</organism>
<evidence type="ECO:0000256" key="2">
    <source>
        <dbReference type="ARBA" id="ARBA00022840"/>
    </source>
</evidence>
<dbReference type="STRING" id="1353952.A0A165JIK1"/>
<dbReference type="GO" id="GO:0004672">
    <property type="term" value="F:protein kinase activity"/>
    <property type="evidence" value="ECO:0007669"/>
    <property type="project" value="InterPro"/>
</dbReference>
<dbReference type="PROSITE" id="PS00107">
    <property type="entry name" value="PROTEIN_KINASE_ATP"/>
    <property type="match status" value="1"/>
</dbReference>
<feature type="region of interest" description="Disordered" evidence="4">
    <location>
        <begin position="351"/>
        <end position="370"/>
    </location>
</feature>
<evidence type="ECO:0000256" key="3">
    <source>
        <dbReference type="PROSITE-ProRule" id="PRU10141"/>
    </source>
</evidence>
<dbReference type="EMBL" id="KV423920">
    <property type="protein sequence ID" value="KZT61883.1"/>
    <property type="molecule type" value="Genomic_DNA"/>
</dbReference>
<dbReference type="Pfam" id="PF00069">
    <property type="entry name" value="Pkinase"/>
    <property type="match status" value="1"/>
</dbReference>
<dbReference type="AlphaFoldDB" id="A0A165JIK1"/>
<feature type="binding site" evidence="3">
    <location>
        <position position="55"/>
    </location>
    <ligand>
        <name>ATP</name>
        <dbReference type="ChEBI" id="CHEBI:30616"/>
    </ligand>
</feature>